<comment type="caution">
    <text evidence="11">The sequence shown here is derived from an EMBL/GenBank/DDBJ whole genome shotgun (WGS) entry which is preliminary data.</text>
</comment>
<dbReference type="GO" id="GO:0016787">
    <property type="term" value="F:hydrolase activity"/>
    <property type="evidence" value="ECO:0007669"/>
    <property type="project" value="UniProtKB-KW"/>
</dbReference>
<keyword evidence="12" id="KW-1185">Reference proteome</keyword>
<keyword evidence="2" id="KW-0228">DNA excision</keyword>
<keyword evidence="1" id="KW-0227">DNA damage</keyword>
<evidence type="ECO:0000256" key="4">
    <source>
        <dbReference type="ARBA" id="ARBA00022881"/>
    </source>
</evidence>
<dbReference type="PANTHER" id="PTHR30562:SF10">
    <property type="entry name" value="EXCINUCLEASE CHO"/>
    <property type="match status" value="1"/>
</dbReference>
<proteinExistence type="predicted"/>
<keyword evidence="5" id="KW-0234">DNA repair</keyword>
<dbReference type="GO" id="GO:0006289">
    <property type="term" value="P:nucleotide-excision repair"/>
    <property type="evidence" value="ECO:0007669"/>
    <property type="project" value="InterPro"/>
</dbReference>
<evidence type="ECO:0000259" key="10">
    <source>
        <dbReference type="PROSITE" id="PS50164"/>
    </source>
</evidence>
<keyword evidence="11" id="KW-0540">Nuclease</keyword>
<evidence type="ECO:0000256" key="5">
    <source>
        <dbReference type="ARBA" id="ARBA00023204"/>
    </source>
</evidence>
<evidence type="ECO:0000256" key="1">
    <source>
        <dbReference type="ARBA" id="ARBA00022763"/>
    </source>
</evidence>
<dbReference type="CDD" id="cd10434">
    <property type="entry name" value="GIY-YIG_UvrC_Cho"/>
    <property type="match status" value="1"/>
</dbReference>
<dbReference type="GO" id="GO:0004519">
    <property type="term" value="F:endonuclease activity"/>
    <property type="evidence" value="ECO:0007669"/>
    <property type="project" value="UniProtKB-KW"/>
</dbReference>
<sequence length="290" mass="32868">MRTHVNSVGLLVRSDPALSFSYPSHIDRASLDALPQQPGIYVFRDADGVAVYVGKSVNIRHRVLSHLRTPEEMQMLARTARVDFERTGGEIGALLREAQLIKQWQPVFNQKLRRTREMCGYLVPDDGVTLQLVFGRERDFAATDNLFGLFGSRQAAQEALRDLVQLHGLCPALLGLEKISRGRACFAHQIGRCRGACAGHETHDLHRLRLLEALIAWQVARWPYDGAIGIVEESDGLRQVHLVDRWCYLGVKPKGRRRKLARGEFDIDVYQILRRPLLAGDLVIERYMPL</sequence>
<accession>A0A7X2ILT1</accession>
<dbReference type="SUPFAM" id="SSF82771">
    <property type="entry name" value="GIY-YIG endonuclease"/>
    <property type="match status" value="1"/>
</dbReference>
<evidence type="ECO:0000313" key="11">
    <source>
        <dbReference type="EMBL" id="MRV72199.1"/>
    </source>
</evidence>
<dbReference type="Gene3D" id="3.40.1440.10">
    <property type="entry name" value="GIY-YIG endonuclease"/>
    <property type="match status" value="1"/>
</dbReference>
<evidence type="ECO:0000256" key="8">
    <source>
        <dbReference type="ARBA" id="ARBA00042138"/>
    </source>
</evidence>
<dbReference type="PROSITE" id="PS50164">
    <property type="entry name" value="GIY_YIG"/>
    <property type="match status" value="1"/>
</dbReference>
<organism evidence="11 12">
    <name type="scientific">Pseudoduganella rivuli</name>
    <dbReference type="NCBI Taxonomy" id="2666085"/>
    <lineage>
        <taxon>Bacteria</taxon>
        <taxon>Pseudomonadati</taxon>
        <taxon>Pseudomonadota</taxon>
        <taxon>Betaproteobacteria</taxon>
        <taxon>Burkholderiales</taxon>
        <taxon>Oxalobacteraceae</taxon>
        <taxon>Telluria group</taxon>
        <taxon>Pseudoduganella</taxon>
    </lineage>
</organism>
<dbReference type="InterPro" id="IPR000305">
    <property type="entry name" value="GIY-YIG_endonuc"/>
</dbReference>
<reference evidence="11 12" key="1">
    <citation type="submission" date="2019-11" db="EMBL/GenBank/DDBJ databases">
        <title>Novel species isolated from a subtropical stream in China.</title>
        <authorList>
            <person name="Lu H."/>
        </authorList>
    </citation>
    <scope>NUCLEOTIDE SEQUENCE [LARGE SCALE GENOMIC DNA]</scope>
    <source>
        <strain evidence="11 12">FT92W</strain>
    </source>
</reference>
<dbReference type="AlphaFoldDB" id="A0A7X2ILT1"/>
<keyword evidence="11" id="KW-0255">Endonuclease</keyword>
<dbReference type="InterPro" id="IPR047296">
    <property type="entry name" value="GIY-YIG_UvrC_Cho"/>
</dbReference>
<keyword evidence="6" id="KW-0742">SOS response</keyword>
<name>A0A7X2ILT1_9BURK</name>
<protein>
    <recommendedName>
        <fullName evidence="7">Excinuclease cho</fullName>
    </recommendedName>
    <alternativeName>
        <fullName evidence="9">Endonuclease cho</fullName>
    </alternativeName>
    <alternativeName>
        <fullName evidence="8">UvrC homolog protein</fullName>
    </alternativeName>
</protein>
<evidence type="ECO:0000256" key="2">
    <source>
        <dbReference type="ARBA" id="ARBA00022769"/>
    </source>
</evidence>
<evidence type="ECO:0000256" key="7">
    <source>
        <dbReference type="ARBA" id="ARBA00040756"/>
    </source>
</evidence>
<evidence type="ECO:0000313" key="12">
    <source>
        <dbReference type="Proteomes" id="UP000446768"/>
    </source>
</evidence>
<evidence type="ECO:0000256" key="9">
    <source>
        <dbReference type="ARBA" id="ARBA00042732"/>
    </source>
</evidence>
<dbReference type="SMART" id="SM00465">
    <property type="entry name" value="GIYc"/>
    <property type="match status" value="1"/>
</dbReference>
<dbReference type="PANTHER" id="PTHR30562">
    <property type="entry name" value="UVRC/OXIDOREDUCTASE"/>
    <property type="match status" value="1"/>
</dbReference>
<dbReference type="EMBL" id="WKJJ01000006">
    <property type="protein sequence ID" value="MRV72199.1"/>
    <property type="molecule type" value="Genomic_DNA"/>
</dbReference>
<dbReference type="InterPro" id="IPR050066">
    <property type="entry name" value="UvrABC_protein_C"/>
</dbReference>
<dbReference type="Proteomes" id="UP000446768">
    <property type="component" value="Unassembled WGS sequence"/>
</dbReference>
<feature type="domain" description="GIY-YIG" evidence="10">
    <location>
        <begin position="36"/>
        <end position="110"/>
    </location>
</feature>
<dbReference type="GO" id="GO:0009380">
    <property type="term" value="C:excinuclease repair complex"/>
    <property type="evidence" value="ECO:0007669"/>
    <property type="project" value="TreeGrafter"/>
</dbReference>
<gene>
    <name evidence="11" type="ORF">GJ700_10780</name>
</gene>
<evidence type="ECO:0000256" key="6">
    <source>
        <dbReference type="ARBA" id="ARBA00023236"/>
    </source>
</evidence>
<evidence type="ECO:0000256" key="3">
    <source>
        <dbReference type="ARBA" id="ARBA00022801"/>
    </source>
</evidence>
<dbReference type="InterPro" id="IPR035901">
    <property type="entry name" value="GIY-YIG_endonuc_sf"/>
</dbReference>
<keyword evidence="4" id="KW-0267">Excision nuclease</keyword>
<keyword evidence="3" id="KW-0378">Hydrolase</keyword>
<dbReference type="GO" id="GO:0009432">
    <property type="term" value="P:SOS response"/>
    <property type="evidence" value="ECO:0007669"/>
    <property type="project" value="UniProtKB-KW"/>
</dbReference>